<organism evidence="1 2">
    <name type="scientific">Pseudomonas psychrophila</name>
    <dbReference type="NCBI Taxonomy" id="122355"/>
    <lineage>
        <taxon>Bacteria</taxon>
        <taxon>Pseudomonadati</taxon>
        <taxon>Pseudomonadota</taxon>
        <taxon>Gammaproteobacteria</taxon>
        <taxon>Pseudomonadales</taxon>
        <taxon>Pseudomonadaceae</taxon>
        <taxon>Pseudomonas</taxon>
    </lineage>
</organism>
<dbReference type="GeneID" id="96620369"/>
<dbReference type="EMBL" id="LT629795">
    <property type="protein sequence ID" value="SDU57294.1"/>
    <property type="molecule type" value="Genomic_DNA"/>
</dbReference>
<dbReference type="SUPFAM" id="SSF53756">
    <property type="entry name" value="UDP-Glycosyltransferase/glycogen phosphorylase"/>
    <property type="match status" value="1"/>
</dbReference>
<keyword evidence="2" id="KW-1185">Reference proteome</keyword>
<evidence type="ECO:0000313" key="2">
    <source>
        <dbReference type="Proteomes" id="UP000182058"/>
    </source>
</evidence>
<dbReference type="Proteomes" id="UP000182058">
    <property type="component" value="Chromosome I"/>
</dbReference>
<reference evidence="1 2" key="1">
    <citation type="submission" date="2016-10" db="EMBL/GenBank/DDBJ databases">
        <authorList>
            <person name="Varghese N."/>
            <person name="Submissions S."/>
        </authorList>
    </citation>
    <scope>NUCLEOTIDE SEQUENCE [LARGE SCALE GENOMIC DNA]</scope>
    <source>
        <strain evidence="1 2">BS3667</strain>
    </source>
</reference>
<evidence type="ECO:0008006" key="3">
    <source>
        <dbReference type="Google" id="ProtNLM"/>
    </source>
</evidence>
<dbReference type="RefSeq" id="WP_151121073.1">
    <property type="nucleotide sequence ID" value="NZ_CP049044.1"/>
</dbReference>
<dbReference type="Gene3D" id="3.40.50.2000">
    <property type="entry name" value="Glycogen Phosphorylase B"/>
    <property type="match status" value="1"/>
</dbReference>
<sequence>MKILIISNFSMSQNTPRAFRAKSLHDTFIKEGHDVEFISAHQDNANQTQTHQTDKRHYFTSKLRGLTSLLLSSIFPDGKNFFRTVKLLKKINHHEIDLTISIGLPFSVHLITALAVKSGKLSTTKLIADYGDPYSMNPSALKPFYAEQLERWTLARFDKITIPTENAVTAYENITDLDKVVIIPQGYNIDQDFSSNYKKNKIPNFCFAGNLYKKIRNPKTFLDMLTTIDQDFVFHIYTDYRNTETMEILTPYKDKLKSRLALHSQIPRKQCITTMSSMDFLVNFSNKSTNQAPSKIIDYTLSSRPFIEIAQDQKDFENFLKFLEFDFSGFIKPDISRFDENRIAEKFLKLF</sequence>
<proteinExistence type="predicted"/>
<evidence type="ECO:0000313" key="1">
    <source>
        <dbReference type="EMBL" id="SDU57294.1"/>
    </source>
</evidence>
<name>A0ABY0VV85_9PSED</name>
<accession>A0ABY0VV85</accession>
<gene>
    <name evidence="1" type="ORF">SAMN04490201_2764</name>
</gene>
<protein>
    <recommendedName>
        <fullName evidence="3">Glycosyltransferase family 4 protein</fullName>
    </recommendedName>
</protein>